<feature type="signal peptide" evidence="2">
    <location>
        <begin position="1"/>
        <end position="33"/>
    </location>
</feature>
<evidence type="ECO:0000256" key="1">
    <source>
        <dbReference type="SAM" id="MobiDB-lite"/>
    </source>
</evidence>
<organism evidence="3">
    <name type="scientific">Nicotiana tabacum</name>
    <name type="common">Common tobacco</name>
    <dbReference type="NCBI Taxonomy" id="4097"/>
    <lineage>
        <taxon>Eukaryota</taxon>
        <taxon>Viridiplantae</taxon>
        <taxon>Streptophyta</taxon>
        <taxon>Embryophyta</taxon>
        <taxon>Tracheophyta</taxon>
        <taxon>Spermatophyta</taxon>
        <taxon>Magnoliopsida</taxon>
        <taxon>eudicotyledons</taxon>
        <taxon>Gunneridae</taxon>
        <taxon>Pentapetalae</taxon>
        <taxon>asterids</taxon>
        <taxon>lamiids</taxon>
        <taxon>Solanales</taxon>
        <taxon>Solanaceae</taxon>
        <taxon>Nicotianoideae</taxon>
        <taxon>Nicotianeae</taxon>
        <taxon>Nicotiana</taxon>
    </lineage>
</organism>
<gene>
    <name evidence="3" type="primary">LOC107825515</name>
</gene>
<dbReference type="RefSeq" id="XP_016507861.1">
    <property type="nucleotide sequence ID" value="XM_016652375.1"/>
</dbReference>
<reference evidence="3" key="1">
    <citation type="submission" date="2025-08" db="UniProtKB">
        <authorList>
            <consortium name="RefSeq"/>
        </authorList>
    </citation>
    <scope>IDENTIFICATION</scope>
</reference>
<feature type="region of interest" description="Disordered" evidence="1">
    <location>
        <begin position="299"/>
        <end position="334"/>
    </location>
</feature>
<evidence type="ECO:0008006" key="4">
    <source>
        <dbReference type="Google" id="ProtNLM"/>
    </source>
</evidence>
<keyword evidence="2" id="KW-0732">Signal</keyword>
<dbReference type="PANTHER" id="PTHR33592">
    <property type="entry name" value="TRANSMEMBRANE PROTEIN"/>
    <property type="match status" value="1"/>
</dbReference>
<dbReference type="OrthoDB" id="1275279at2759"/>
<name>A0A1S4D3A9_TOBAC</name>
<dbReference type="PANTHER" id="PTHR33592:SF3">
    <property type="entry name" value="TRANSMEMBRANE PROTEIN"/>
    <property type="match status" value="1"/>
</dbReference>
<evidence type="ECO:0000256" key="2">
    <source>
        <dbReference type="SAM" id="SignalP"/>
    </source>
</evidence>
<dbReference type="OMA" id="NFVGCKE"/>
<dbReference type="AlphaFoldDB" id="A0A1S4D3A9"/>
<feature type="region of interest" description="Disordered" evidence="1">
    <location>
        <begin position="48"/>
        <end position="67"/>
    </location>
</feature>
<feature type="chain" id="PRO_5010204729" description="Mucin-2-like" evidence="2">
    <location>
        <begin position="34"/>
        <end position="334"/>
    </location>
</feature>
<sequence length="334" mass="36318">MTLVDINSSNSIMKPFLLFLVLLVLSRIETNEAIRTLDDTNRLLLPSLQTRPPVKTPSTNPGTGASVNMATTITERNFVGRKEATKTLDETSHLLLPSFQTHPPIKTPSPNPGTGASVNTASRITERNFVGRKAAARTLDESSYILLPSLQTRPPIKTPSPNPKTGASINMATTITERNFVGRKEATRTIDENNNLLLPSLKTRPPVKTPSPNPKTGASVNMATRISERNFVGRKEATTTLDEIGHLLLPSLHTRPPVKTPSPNPKTNASVNMAAQVTERYFVGRIEATRTFDKTSHLLLTSLQTRPPVKTPSPNPGTPSLNPGTGGQYDNQSR</sequence>
<feature type="compositionally biased region" description="Polar residues" evidence="1">
    <location>
        <begin position="56"/>
        <end position="67"/>
    </location>
</feature>
<dbReference type="PRINTS" id="PR01217">
    <property type="entry name" value="PRICHEXTENSN"/>
</dbReference>
<evidence type="ECO:0000313" key="3">
    <source>
        <dbReference type="RefSeq" id="XP_016507861.1"/>
    </source>
</evidence>
<feature type="compositionally biased region" description="Polar residues" evidence="1">
    <location>
        <begin position="318"/>
        <end position="334"/>
    </location>
</feature>
<protein>
    <recommendedName>
        <fullName evidence="4">Mucin-2-like</fullName>
    </recommendedName>
</protein>
<feature type="region of interest" description="Disordered" evidence="1">
    <location>
        <begin position="198"/>
        <end position="219"/>
    </location>
</feature>
<proteinExistence type="predicted"/>
<dbReference type="PaxDb" id="4097-A0A1S4D3A9"/>
<dbReference type="KEGG" id="nta:107825515"/>
<accession>A0A1S4D3A9</accession>